<dbReference type="STRING" id="35608.A0A2U1L4P4"/>
<dbReference type="PANTHER" id="PTHR31325">
    <property type="entry name" value="OS01G0798800 PROTEIN-RELATED"/>
    <property type="match status" value="1"/>
</dbReference>
<proteinExistence type="predicted"/>
<evidence type="ECO:0000256" key="1">
    <source>
        <dbReference type="SAM" id="Phobius"/>
    </source>
</evidence>
<keyword evidence="1" id="KW-0472">Membrane</keyword>
<protein>
    <recommendedName>
        <fullName evidence="2">DUF4220 domain-containing protein</fullName>
    </recommendedName>
</protein>
<dbReference type="EMBL" id="PKPP01011532">
    <property type="protein sequence ID" value="PWA43967.1"/>
    <property type="molecule type" value="Genomic_DNA"/>
</dbReference>
<reference evidence="3 4" key="1">
    <citation type="journal article" date="2018" name="Mol. Plant">
        <title>The genome of Artemisia annua provides insight into the evolution of Asteraceae family and artemisinin biosynthesis.</title>
        <authorList>
            <person name="Shen Q."/>
            <person name="Zhang L."/>
            <person name="Liao Z."/>
            <person name="Wang S."/>
            <person name="Yan T."/>
            <person name="Shi P."/>
            <person name="Liu M."/>
            <person name="Fu X."/>
            <person name="Pan Q."/>
            <person name="Wang Y."/>
            <person name="Lv Z."/>
            <person name="Lu X."/>
            <person name="Zhang F."/>
            <person name="Jiang W."/>
            <person name="Ma Y."/>
            <person name="Chen M."/>
            <person name="Hao X."/>
            <person name="Li L."/>
            <person name="Tang Y."/>
            <person name="Lv G."/>
            <person name="Zhou Y."/>
            <person name="Sun X."/>
            <person name="Brodelius P.E."/>
            <person name="Rose J.K.C."/>
            <person name="Tang K."/>
        </authorList>
    </citation>
    <scope>NUCLEOTIDE SEQUENCE [LARGE SCALE GENOMIC DNA]</scope>
    <source>
        <strain evidence="4">cv. Huhao1</strain>
        <tissue evidence="3">Leaf</tissue>
    </source>
</reference>
<dbReference type="InterPro" id="IPR025315">
    <property type="entry name" value="DUF4220"/>
</dbReference>
<organism evidence="3 4">
    <name type="scientific">Artemisia annua</name>
    <name type="common">Sweet wormwood</name>
    <dbReference type="NCBI Taxonomy" id="35608"/>
    <lineage>
        <taxon>Eukaryota</taxon>
        <taxon>Viridiplantae</taxon>
        <taxon>Streptophyta</taxon>
        <taxon>Embryophyta</taxon>
        <taxon>Tracheophyta</taxon>
        <taxon>Spermatophyta</taxon>
        <taxon>Magnoliopsida</taxon>
        <taxon>eudicotyledons</taxon>
        <taxon>Gunneridae</taxon>
        <taxon>Pentapetalae</taxon>
        <taxon>asterids</taxon>
        <taxon>campanulids</taxon>
        <taxon>Asterales</taxon>
        <taxon>Asteraceae</taxon>
        <taxon>Asteroideae</taxon>
        <taxon>Anthemideae</taxon>
        <taxon>Artemisiinae</taxon>
        <taxon>Artemisia</taxon>
    </lineage>
</organism>
<evidence type="ECO:0000259" key="2">
    <source>
        <dbReference type="Pfam" id="PF13968"/>
    </source>
</evidence>
<evidence type="ECO:0000313" key="3">
    <source>
        <dbReference type="EMBL" id="PWA43967.1"/>
    </source>
</evidence>
<accession>A0A2U1L4P4</accession>
<keyword evidence="4" id="KW-1185">Reference proteome</keyword>
<feature type="domain" description="DUF4220" evidence="2">
    <location>
        <begin position="20"/>
        <end position="100"/>
    </location>
</feature>
<keyword evidence="1" id="KW-0812">Transmembrane</keyword>
<name>A0A2U1L4P4_ARTAN</name>
<dbReference type="AlphaFoldDB" id="A0A2U1L4P4"/>
<dbReference type="Proteomes" id="UP000245207">
    <property type="component" value="Unassembled WGS sequence"/>
</dbReference>
<dbReference type="OrthoDB" id="1194081at2759"/>
<comment type="caution">
    <text evidence="3">The sequence shown here is derived from an EMBL/GenBank/DDBJ whole genome shotgun (WGS) entry which is preliminary data.</text>
</comment>
<keyword evidence="1" id="KW-1133">Transmembrane helix</keyword>
<feature type="transmembrane region" description="Helical" evidence="1">
    <location>
        <begin position="84"/>
        <end position="103"/>
    </location>
</feature>
<dbReference type="Pfam" id="PF13968">
    <property type="entry name" value="DUF4220"/>
    <property type="match status" value="1"/>
</dbReference>
<evidence type="ECO:0000313" key="4">
    <source>
        <dbReference type="Proteomes" id="UP000245207"/>
    </source>
</evidence>
<gene>
    <name evidence="3" type="ORF">CTI12_AA530680</name>
</gene>
<sequence length="104" mass="12046">MVFTQNNHSPLGTCNMALTVSVVQYAYQSFQTFKGLVVDLIFSRKEWNQSQDFFLNRTAKDAFKVVEVELNFFYEVLFTKLPVVYGYFGALCRLFSLATVAWFV</sequence>